<dbReference type="InterPro" id="IPR012347">
    <property type="entry name" value="Ferritin-like"/>
</dbReference>
<accession>A0A6G8QD62</accession>
<name>A0A6G8QD62_9ACTN</name>
<dbReference type="PANTHER" id="PTHR36933:SF1">
    <property type="entry name" value="SLL0788 PROTEIN"/>
    <property type="match status" value="1"/>
</dbReference>
<organism evidence="2 3">
    <name type="scientific">Rubrobacter tropicus</name>
    <dbReference type="NCBI Taxonomy" id="2653851"/>
    <lineage>
        <taxon>Bacteria</taxon>
        <taxon>Bacillati</taxon>
        <taxon>Actinomycetota</taxon>
        <taxon>Rubrobacteria</taxon>
        <taxon>Rubrobacterales</taxon>
        <taxon>Rubrobacteraceae</taxon>
        <taxon>Rubrobacter</taxon>
    </lineage>
</organism>
<dbReference type="Pfam" id="PF03713">
    <property type="entry name" value="DUF305"/>
    <property type="match status" value="1"/>
</dbReference>
<dbReference type="KEGG" id="rub:GBA63_18640"/>
<sequence length="237" mass="25967">MTAKYLVPVLAVLAILLAGIGTVYADGRPSAWGGQSMMGGQSTGYGSGMVNGSDSMMGHMMNGPGTFSGPRPENLDKSQPFDLRFIDEMIMHHQMAIVSSEHMISDSDRPELRKLADDIQKSQSDQIGQMREWRQRWYPDAGPAYGTTGGTMNSGMMEGMAGGSMQESMGADVADEMFLRMMIPHHEQAIEMSEQALDKAEHPEIQGLAKKIIDEQSAEIKLMQGYLEEIERAESQG</sequence>
<dbReference type="Proteomes" id="UP000501452">
    <property type="component" value="Chromosome"/>
</dbReference>
<keyword evidence="3" id="KW-1185">Reference proteome</keyword>
<reference evidence="2 3" key="1">
    <citation type="submission" date="2019-10" db="EMBL/GenBank/DDBJ databases">
        <title>Rubrobacter sp nov SCSIO 52090 isolated from a deep-sea sediment in the South China Sea.</title>
        <authorList>
            <person name="Chen R.W."/>
        </authorList>
    </citation>
    <scope>NUCLEOTIDE SEQUENCE [LARGE SCALE GENOMIC DNA]</scope>
    <source>
        <strain evidence="2 3">SCSIO 52909</strain>
    </source>
</reference>
<dbReference type="AlphaFoldDB" id="A0A6G8QD62"/>
<evidence type="ECO:0000259" key="1">
    <source>
        <dbReference type="Pfam" id="PF03713"/>
    </source>
</evidence>
<gene>
    <name evidence="2" type="ORF">GBA63_18640</name>
</gene>
<evidence type="ECO:0000313" key="2">
    <source>
        <dbReference type="EMBL" id="QIN84435.1"/>
    </source>
</evidence>
<protein>
    <submittedName>
        <fullName evidence="2">DUF305 domain-containing protein</fullName>
    </submittedName>
</protein>
<dbReference type="InterPro" id="IPR005183">
    <property type="entry name" value="DUF305_CopM-like"/>
</dbReference>
<evidence type="ECO:0000313" key="3">
    <source>
        <dbReference type="Proteomes" id="UP000501452"/>
    </source>
</evidence>
<dbReference type="EMBL" id="CP045119">
    <property type="protein sequence ID" value="QIN84435.1"/>
    <property type="molecule type" value="Genomic_DNA"/>
</dbReference>
<proteinExistence type="predicted"/>
<dbReference type="RefSeq" id="WP_166178612.1">
    <property type="nucleotide sequence ID" value="NZ_CP045119.1"/>
</dbReference>
<feature type="domain" description="DUF305" evidence="1">
    <location>
        <begin position="82"/>
        <end position="226"/>
    </location>
</feature>
<dbReference type="PANTHER" id="PTHR36933">
    <property type="entry name" value="SLL0788 PROTEIN"/>
    <property type="match status" value="1"/>
</dbReference>
<dbReference type="Gene3D" id="1.20.1260.10">
    <property type="match status" value="1"/>
</dbReference>